<evidence type="ECO:0000259" key="4">
    <source>
        <dbReference type="PROSITE" id="PS51186"/>
    </source>
</evidence>
<dbReference type="Pfam" id="PF13302">
    <property type="entry name" value="Acetyltransf_3"/>
    <property type="match status" value="1"/>
</dbReference>
<dbReference type="InterPro" id="IPR051531">
    <property type="entry name" value="N-acetyltransferase"/>
</dbReference>
<dbReference type="InterPro" id="IPR016181">
    <property type="entry name" value="Acyl_CoA_acyltransferase"/>
</dbReference>
<reference evidence="5 6" key="1">
    <citation type="submission" date="2018-08" db="EMBL/GenBank/DDBJ databases">
        <title>A genome reference for cultivated species of the human gut microbiota.</title>
        <authorList>
            <person name="Zou Y."/>
            <person name="Xue W."/>
            <person name="Luo G."/>
        </authorList>
    </citation>
    <scope>NUCLEOTIDE SEQUENCE [LARGE SCALE GENOMIC DNA]</scope>
    <source>
        <strain evidence="5 6">AF24-2</strain>
    </source>
</reference>
<evidence type="ECO:0000256" key="2">
    <source>
        <dbReference type="ARBA" id="ARBA00023315"/>
    </source>
</evidence>
<dbReference type="SUPFAM" id="SSF55729">
    <property type="entry name" value="Acyl-CoA N-acyltransferases (Nat)"/>
    <property type="match status" value="1"/>
</dbReference>
<keyword evidence="6" id="KW-1185">Reference proteome</keyword>
<feature type="domain" description="N-acetyltransferase" evidence="4">
    <location>
        <begin position="6"/>
        <end position="168"/>
    </location>
</feature>
<evidence type="ECO:0000256" key="3">
    <source>
        <dbReference type="ARBA" id="ARBA00038502"/>
    </source>
</evidence>
<sequence length="181" mass="20706">METKRLILRRWNENDAEALYKYAQNPNIGPIAGWPPHTSVEDSRNVIRNILSAPETYAVVLKETQEPIGSVGIMFGDSVHSADMQEGDAEIGYWIGVPYWGKGLIPEAVHRLLEHCFEDLGIKRVWCGYYDGNFKSRRVMDKCGFKFHHTEQGKPSPLGDVRTEHFTLLTIDEWKNKKACE</sequence>
<dbReference type="PANTHER" id="PTHR43792:SF8">
    <property type="entry name" value="[RIBOSOMAL PROTEIN US5]-ALANINE N-ACETYLTRANSFERASE"/>
    <property type="match status" value="1"/>
</dbReference>
<dbReference type="RefSeq" id="WP_118484578.1">
    <property type="nucleotide sequence ID" value="NZ_QRUU01000037.1"/>
</dbReference>
<dbReference type="Proteomes" id="UP000285864">
    <property type="component" value="Unassembled WGS sequence"/>
</dbReference>
<comment type="similarity">
    <text evidence="3">Belongs to the acetyltransferase family. RimJ subfamily.</text>
</comment>
<dbReference type="EMBL" id="QRUU01000037">
    <property type="protein sequence ID" value="RGR95287.1"/>
    <property type="molecule type" value="Genomic_DNA"/>
</dbReference>
<dbReference type="GO" id="GO:0005737">
    <property type="term" value="C:cytoplasm"/>
    <property type="evidence" value="ECO:0007669"/>
    <property type="project" value="TreeGrafter"/>
</dbReference>
<dbReference type="AlphaFoldDB" id="A0A412GKL0"/>
<dbReference type="GO" id="GO:0008999">
    <property type="term" value="F:protein-N-terminal-alanine acetyltransferase activity"/>
    <property type="evidence" value="ECO:0007669"/>
    <property type="project" value="TreeGrafter"/>
</dbReference>
<dbReference type="PANTHER" id="PTHR43792">
    <property type="entry name" value="GNAT FAMILY, PUTATIVE (AFU_ORTHOLOGUE AFUA_3G00765)-RELATED-RELATED"/>
    <property type="match status" value="1"/>
</dbReference>
<accession>A0A412GKL0</accession>
<evidence type="ECO:0000313" key="5">
    <source>
        <dbReference type="EMBL" id="RGR95287.1"/>
    </source>
</evidence>
<keyword evidence="1 5" id="KW-0808">Transferase</keyword>
<dbReference type="PROSITE" id="PS51186">
    <property type="entry name" value="GNAT"/>
    <property type="match status" value="1"/>
</dbReference>
<comment type="caution">
    <text evidence="5">The sequence shown here is derived from an EMBL/GenBank/DDBJ whole genome shotgun (WGS) entry which is preliminary data.</text>
</comment>
<keyword evidence="2" id="KW-0012">Acyltransferase</keyword>
<protein>
    <submittedName>
        <fullName evidence="5">N-acetyltransferase</fullName>
    </submittedName>
</protein>
<gene>
    <name evidence="5" type="ORF">DWY20_09100</name>
</gene>
<proteinExistence type="inferred from homology"/>
<name>A0A412GKL0_9BACT</name>
<organism evidence="5 6">
    <name type="scientific">Phocaeicola coprocola</name>
    <dbReference type="NCBI Taxonomy" id="310298"/>
    <lineage>
        <taxon>Bacteria</taxon>
        <taxon>Pseudomonadati</taxon>
        <taxon>Bacteroidota</taxon>
        <taxon>Bacteroidia</taxon>
        <taxon>Bacteroidales</taxon>
        <taxon>Bacteroidaceae</taxon>
        <taxon>Phocaeicola</taxon>
    </lineage>
</organism>
<dbReference type="InterPro" id="IPR000182">
    <property type="entry name" value="GNAT_dom"/>
</dbReference>
<evidence type="ECO:0000313" key="6">
    <source>
        <dbReference type="Proteomes" id="UP000285864"/>
    </source>
</evidence>
<dbReference type="Gene3D" id="3.40.630.30">
    <property type="match status" value="1"/>
</dbReference>
<evidence type="ECO:0000256" key="1">
    <source>
        <dbReference type="ARBA" id="ARBA00022679"/>
    </source>
</evidence>